<dbReference type="OrthoDB" id="18915at2759"/>
<comment type="caution">
    <text evidence="8">The sequence shown here is derived from an EMBL/GenBank/DDBJ whole genome shotgun (WGS) entry which is preliminary data.</text>
</comment>
<dbReference type="InterPro" id="IPR042468">
    <property type="entry name" value="Peptidase_C65_otubain_sub1"/>
</dbReference>
<dbReference type="PANTHER" id="PTHR12931">
    <property type="entry name" value="UBIQUITIN THIOLESTERASE PROTEIN OTUB"/>
    <property type="match status" value="1"/>
</dbReference>
<dbReference type="PANTHER" id="PTHR12931:SF15">
    <property type="entry name" value="UBIQUITIN THIOESTERASE OTUBAIN-LIKE"/>
    <property type="match status" value="1"/>
</dbReference>
<name>A0A1R2BX03_9CILI</name>
<dbReference type="GO" id="GO:0043130">
    <property type="term" value="F:ubiquitin binding"/>
    <property type="evidence" value="ECO:0007669"/>
    <property type="project" value="TreeGrafter"/>
</dbReference>
<dbReference type="InterPro" id="IPR042467">
    <property type="entry name" value="Peptidase_C65_otubain_sub2"/>
</dbReference>
<dbReference type="InterPro" id="IPR003323">
    <property type="entry name" value="OTU_dom"/>
</dbReference>
<dbReference type="GO" id="GO:0004843">
    <property type="term" value="F:cysteine-type deubiquitinase activity"/>
    <property type="evidence" value="ECO:0007669"/>
    <property type="project" value="UniProtKB-EC"/>
</dbReference>
<evidence type="ECO:0000256" key="4">
    <source>
        <dbReference type="ARBA" id="ARBA00022786"/>
    </source>
</evidence>
<keyword evidence="6" id="KW-0788">Thiol protease</keyword>
<dbReference type="AlphaFoldDB" id="A0A1R2BX03"/>
<dbReference type="GO" id="GO:0071108">
    <property type="term" value="P:protein K48-linked deubiquitination"/>
    <property type="evidence" value="ECO:0007669"/>
    <property type="project" value="TreeGrafter"/>
</dbReference>
<dbReference type="SUPFAM" id="SSF54001">
    <property type="entry name" value="Cysteine proteinases"/>
    <property type="match status" value="1"/>
</dbReference>
<reference evidence="8 9" key="1">
    <citation type="submission" date="2016-11" db="EMBL/GenBank/DDBJ databases">
        <title>The macronuclear genome of Stentor coeruleus: a giant cell with tiny introns.</title>
        <authorList>
            <person name="Slabodnick M."/>
            <person name="Ruby J.G."/>
            <person name="Reiff S.B."/>
            <person name="Swart E.C."/>
            <person name="Gosai S."/>
            <person name="Prabakaran S."/>
            <person name="Witkowska E."/>
            <person name="Larue G.E."/>
            <person name="Fisher S."/>
            <person name="Freeman R.M."/>
            <person name="Gunawardena J."/>
            <person name="Chu W."/>
            <person name="Stover N.A."/>
            <person name="Gregory B.D."/>
            <person name="Nowacki M."/>
            <person name="Derisi J."/>
            <person name="Roy S.W."/>
            <person name="Marshall W.F."/>
            <person name="Sood P."/>
        </authorList>
    </citation>
    <scope>NUCLEOTIDE SEQUENCE [LARGE SCALE GENOMIC DNA]</scope>
    <source>
        <strain evidence="8">WM001</strain>
    </source>
</reference>
<dbReference type="CDD" id="cd22749">
    <property type="entry name" value="Otubain_C65"/>
    <property type="match status" value="1"/>
</dbReference>
<accession>A0A1R2BX03</accession>
<keyword evidence="4" id="KW-0833">Ubl conjugation pathway</keyword>
<comment type="catalytic activity">
    <reaction evidence="1">
        <text>Thiol-dependent hydrolysis of ester, thioester, amide, peptide and isopeptide bonds formed by the C-terminal Gly of ubiquitin (a 76-residue protein attached to proteins as an intracellular targeting signal).</text>
        <dbReference type="EC" id="3.4.19.12"/>
    </reaction>
</comment>
<dbReference type="InterPro" id="IPR038765">
    <property type="entry name" value="Papain-like_cys_pep_sf"/>
</dbReference>
<gene>
    <name evidence="8" type="ORF">SteCoe_18232</name>
</gene>
<evidence type="ECO:0000256" key="6">
    <source>
        <dbReference type="ARBA" id="ARBA00022807"/>
    </source>
</evidence>
<evidence type="ECO:0000256" key="5">
    <source>
        <dbReference type="ARBA" id="ARBA00022801"/>
    </source>
</evidence>
<dbReference type="PROSITE" id="PS50802">
    <property type="entry name" value="OTU"/>
    <property type="match status" value="1"/>
</dbReference>
<dbReference type="Gene3D" id="3.30.200.60">
    <property type="entry name" value="Peptidase C65 Otubain, subdomain 1"/>
    <property type="match status" value="1"/>
</dbReference>
<proteinExistence type="predicted"/>
<protein>
    <recommendedName>
        <fullName evidence="2">ubiquitinyl hydrolase 1</fullName>
        <ecNumber evidence="2">3.4.19.12</ecNumber>
    </recommendedName>
</protein>
<dbReference type="GO" id="GO:0005634">
    <property type="term" value="C:nucleus"/>
    <property type="evidence" value="ECO:0007669"/>
    <property type="project" value="TreeGrafter"/>
</dbReference>
<evidence type="ECO:0000256" key="1">
    <source>
        <dbReference type="ARBA" id="ARBA00000707"/>
    </source>
</evidence>
<evidence type="ECO:0000313" key="8">
    <source>
        <dbReference type="EMBL" id="OMJ81310.1"/>
    </source>
</evidence>
<dbReference type="Proteomes" id="UP000187209">
    <property type="component" value="Unassembled WGS sequence"/>
</dbReference>
<dbReference type="InterPro" id="IPR019400">
    <property type="entry name" value="Peptidase_C65_otubain"/>
</dbReference>
<dbReference type="Pfam" id="PF10275">
    <property type="entry name" value="Peptidase_C65"/>
    <property type="match status" value="1"/>
</dbReference>
<evidence type="ECO:0000313" key="9">
    <source>
        <dbReference type="Proteomes" id="UP000187209"/>
    </source>
</evidence>
<sequence>MDDYSAVDQEAEIQREIEMTSPIFSSILSLSALENEYSNNPNFLRKLPRILSLYPFFRRTRGDGNCFYRCFMFSLLEQFIKHKNQLNTDSPQGLMYRNLIQKVKDSGNWLMAAGFDPICYEDFIDLICTKLETINISTEETLSKDFEDKILADSIVMYSRFLTSAFLRMNQERFEGFTEGYATVVDFCKGEVEPMDRESEQLQVMAVAEVFGVRIKIIYLDRSDSDVCTELVFPIDYSGPDFTVHLLYRPGHYDLLYPVS</sequence>
<evidence type="ECO:0000259" key="7">
    <source>
        <dbReference type="PROSITE" id="PS50802"/>
    </source>
</evidence>
<dbReference type="EMBL" id="MPUH01000385">
    <property type="protein sequence ID" value="OMJ81310.1"/>
    <property type="molecule type" value="Genomic_DNA"/>
</dbReference>
<organism evidence="8 9">
    <name type="scientific">Stentor coeruleus</name>
    <dbReference type="NCBI Taxonomy" id="5963"/>
    <lineage>
        <taxon>Eukaryota</taxon>
        <taxon>Sar</taxon>
        <taxon>Alveolata</taxon>
        <taxon>Ciliophora</taxon>
        <taxon>Postciliodesmatophora</taxon>
        <taxon>Heterotrichea</taxon>
        <taxon>Heterotrichida</taxon>
        <taxon>Stentoridae</taxon>
        <taxon>Stentor</taxon>
    </lineage>
</organism>
<keyword evidence="3" id="KW-0645">Protease</keyword>
<dbReference type="EC" id="3.4.19.12" evidence="2"/>
<evidence type="ECO:0000256" key="3">
    <source>
        <dbReference type="ARBA" id="ARBA00022670"/>
    </source>
</evidence>
<dbReference type="GO" id="GO:0006508">
    <property type="term" value="P:proteolysis"/>
    <property type="evidence" value="ECO:0007669"/>
    <property type="project" value="UniProtKB-KW"/>
</dbReference>
<keyword evidence="9" id="KW-1185">Reference proteome</keyword>
<keyword evidence="5" id="KW-0378">Hydrolase</keyword>
<evidence type="ECO:0000256" key="2">
    <source>
        <dbReference type="ARBA" id="ARBA00012759"/>
    </source>
</evidence>
<dbReference type="Gene3D" id="1.20.1300.20">
    <property type="entry name" value="Peptidase C65 Otubain, subdomain 2"/>
    <property type="match status" value="1"/>
</dbReference>
<feature type="domain" description="OTU" evidence="7">
    <location>
        <begin position="55"/>
        <end position="259"/>
    </location>
</feature>